<evidence type="ECO:0000313" key="2">
    <source>
        <dbReference type="Proteomes" id="UP000275777"/>
    </source>
</evidence>
<protein>
    <submittedName>
        <fullName evidence="1">Type II secretory pathway, component HofQ</fullName>
    </submittedName>
</protein>
<gene>
    <name evidence="1" type="ORF">NCTC9695_01156</name>
</gene>
<dbReference type="AlphaFoldDB" id="A0A3S4LH86"/>
<sequence length="50" mass="5750">MKQVLIEARIVEATDNWERDLGIKLTYDRMDPRASFPATRWAPTSTTSPI</sequence>
<proteinExistence type="predicted"/>
<name>A0A3S4LH86_CHRVL</name>
<accession>A0A3S4LH86</accession>
<dbReference type="Proteomes" id="UP000275777">
    <property type="component" value="Chromosome"/>
</dbReference>
<dbReference type="EMBL" id="LR134182">
    <property type="protein sequence ID" value="VEB40754.1"/>
    <property type="molecule type" value="Genomic_DNA"/>
</dbReference>
<organism evidence="1 2">
    <name type="scientific">Chromobacterium violaceum</name>
    <dbReference type="NCBI Taxonomy" id="536"/>
    <lineage>
        <taxon>Bacteria</taxon>
        <taxon>Pseudomonadati</taxon>
        <taxon>Pseudomonadota</taxon>
        <taxon>Betaproteobacteria</taxon>
        <taxon>Neisseriales</taxon>
        <taxon>Chromobacteriaceae</taxon>
        <taxon>Chromobacterium</taxon>
    </lineage>
</organism>
<reference evidence="1 2" key="1">
    <citation type="submission" date="2018-12" db="EMBL/GenBank/DDBJ databases">
        <authorList>
            <consortium name="Pathogen Informatics"/>
        </authorList>
    </citation>
    <scope>NUCLEOTIDE SEQUENCE [LARGE SCALE GENOMIC DNA]</scope>
    <source>
        <strain evidence="1 2">NCTC9695</strain>
    </source>
</reference>
<evidence type="ECO:0000313" key="1">
    <source>
        <dbReference type="EMBL" id="VEB40754.1"/>
    </source>
</evidence>